<organism evidence="2">
    <name type="scientific">uncultured Pseudonocardia sp</name>
    <dbReference type="NCBI Taxonomy" id="211455"/>
    <lineage>
        <taxon>Bacteria</taxon>
        <taxon>Bacillati</taxon>
        <taxon>Actinomycetota</taxon>
        <taxon>Actinomycetes</taxon>
        <taxon>Pseudonocardiales</taxon>
        <taxon>Pseudonocardiaceae</taxon>
        <taxon>Pseudonocardia</taxon>
        <taxon>environmental samples</taxon>
    </lineage>
</organism>
<feature type="compositionally biased region" description="Basic residues" evidence="1">
    <location>
        <begin position="96"/>
        <end position="107"/>
    </location>
</feature>
<evidence type="ECO:0000313" key="2">
    <source>
        <dbReference type="EMBL" id="CAA9413217.1"/>
    </source>
</evidence>
<accession>A0A6J4PHT7</accession>
<feature type="non-terminal residue" evidence="2">
    <location>
        <position position="188"/>
    </location>
</feature>
<sequence length="188" mass="21006">EGARHPAAGRPAAAHRLHRHAGRRRHRHRVHLRRAGWADGDLLPAGRAPVGVGHRGGEPAGAGHHRRAGRSRRSGRRVQRVGLVVRAVPHGDARAAVRRRHGGRRRGARAEHPRRPRRRGRLRHQHGRALRLHLRQPGPHPGGLLRVAAQRHPDHVPARRAAPRRRRVPARGALQRVDPRRRGPGRGV</sequence>
<feature type="compositionally biased region" description="Basic residues" evidence="1">
    <location>
        <begin position="63"/>
        <end position="79"/>
    </location>
</feature>
<feature type="region of interest" description="Disordered" evidence="1">
    <location>
        <begin position="53"/>
        <end position="81"/>
    </location>
</feature>
<evidence type="ECO:0000256" key="1">
    <source>
        <dbReference type="SAM" id="MobiDB-lite"/>
    </source>
</evidence>
<feature type="compositionally biased region" description="Basic residues" evidence="1">
    <location>
        <begin position="114"/>
        <end position="125"/>
    </location>
</feature>
<feature type="non-terminal residue" evidence="2">
    <location>
        <position position="1"/>
    </location>
</feature>
<reference evidence="2" key="1">
    <citation type="submission" date="2020-02" db="EMBL/GenBank/DDBJ databases">
        <authorList>
            <person name="Meier V. D."/>
        </authorList>
    </citation>
    <scope>NUCLEOTIDE SEQUENCE</scope>
    <source>
        <strain evidence="2">AVDCRST_MAG66</strain>
    </source>
</reference>
<feature type="region of interest" description="Disordered" evidence="1">
    <location>
        <begin position="150"/>
        <end position="188"/>
    </location>
</feature>
<dbReference type="AlphaFoldDB" id="A0A6J4PHT7"/>
<feature type="region of interest" description="Disordered" evidence="1">
    <location>
        <begin position="1"/>
        <end position="30"/>
    </location>
</feature>
<proteinExistence type="predicted"/>
<feature type="compositionally biased region" description="Basic residues" evidence="1">
    <location>
        <begin position="13"/>
        <end position="30"/>
    </location>
</feature>
<name>A0A6J4PHT7_9PSEU</name>
<protein>
    <submittedName>
        <fullName evidence="2">Thiol:disulfide oxidoreductase related to ResA</fullName>
    </submittedName>
</protein>
<dbReference type="EMBL" id="CADCUS010000318">
    <property type="protein sequence ID" value="CAA9413217.1"/>
    <property type="molecule type" value="Genomic_DNA"/>
</dbReference>
<feature type="compositionally biased region" description="Low complexity" evidence="1">
    <location>
        <begin position="1"/>
        <end position="12"/>
    </location>
</feature>
<gene>
    <name evidence="2" type="ORF">AVDCRST_MAG66-2191</name>
</gene>
<feature type="region of interest" description="Disordered" evidence="1">
    <location>
        <begin position="93"/>
        <end position="125"/>
    </location>
</feature>